<feature type="transmembrane region" description="Helical" evidence="13">
    <location>
        <begin position="113"/>
        <end position="131"/>
    </location>
</feature>
<dbReference type="AlphaFoldDB" id="A5DMP7"/>
<dbReference type="RefSeq" id="XP_001483819.2">
    <property type="nucleotide sequence ID" value="XM_001483769.1"/>
</dbReference>
<evidence type="ECO:0000256" key="9">
    <source>
        <dbReference type="ARBA" id="ARBA00023098"/>
    </source>
</evidence>
<keyword evidence="8 13" id="KW-0756">Sterol biosynthesis</keyword>
<dbReference type="OMA" id="QYHERAS"/>
<evidence type="ECO:0000256" key="12">
    <source>
        <dbReference type="ARBA" id="ARBA00023221"/>
    </source>
</evidence>
<feature type="transmembrane region" description="Helical" evidence="13">
    <location>
        <begin position="15"/>
        <end position="38"/>
    </location>
</feature>
<dbReference type="InterPro" id="IPR018083">
    <property type="entry name" value="Sterol_reductase_CS"/>
</dbReference>
<feature type="transmembrane region" description="Helical" evidence="13">
    <location>
        <begin position="312"/>
        <end position="333"/>
    </location>
</feature>
<evidence type="ECO:0000256" key="6">
    <source>
        <dbReference type="ARBA" id="ARBA00022989"/>
    </source>
</evidence>
<dbReference type="GO" id="GO:0006696">
    <property type="term" value="P:ergosterol biosynthetic process"/>
    <property type="evidence" value="ECO:0007669"/>
    <property type="project" value="TreeGrafter"/>
</dbReference>
<organism evidence="14 15">
    <name type="scientific">Meyerozyma guilliermondii (strain ATCC 6260 / CBS 566 / DSM 6381 / JCM 1539 / NBRC 10279 / NRRL Y-324)</name>
    <name type="common">Yeast</name>
    <name type="synonym">Candida guilliermondii</name>
    <dbReference type="NCBI Taxonomy" id="294746"/>
    <lineage>
        <taxon>Eukaryota</taxon>
        <taxon>Fungi</taxon>
        <taxon>Dikarya</taxon>
        <taxon>Ascomycota</taxon>
        <taxon>Saccharomycotina</taxon>
        <taxon>Pichiomycetes</taxon>
        <taxon>Debaryomycetaceae</taxon>
        <taxon>Meyerozyma</taxon>
    </lineage>
</organism>
<evidence type="ECO:0000256" key="4">
    <source>
        <dbReference type="ARBA" id="ARBA00022692"/>
    </source>
</evidence>
<dbReference type="OrthoDB" id="10262235at2759"/>
<proteinExistence type="inferred from homology"/>
<protein>
    <recommendedName>
        <fullName evidence="13">Delta(14)-sterol reductase</fullName>
    </recommendedName>
    <alternativeName>
        <fullName evidence="13">C-14 sterol reductase</fullName>
    </alternativeName>
    <alternativeName>
        <fullName evidence="13">Sterol C14-reductase</fullName>
    </alternativeName>
</protein>
<evidence type="ECO:0000313" key="15">
    <source>
        <dbReference type="Proteomes" id="UP000001997"/>
    </source>
</evidence>
<feature type="transmembrane region" description="Helical" evidence="13">
    <location>
        <begin position="151"/>
        <end position="175"/>
    </location>
</feature>
<keyword evidence="4 13" id="KW-0812">Transmembrane</keyword>
<keyword evidence="15" id="KW-1185">Reference proteome</keyword>
<evidence type="ECO:0000256" key="5">
    <source>
        <dbReference type="ARBA" id="ARBA00022955"/>
    </source>
</evidence>
<evidence type="ECO:0000256" key="10">
    <source>
        <dbReference type="ARBA" id="ARBA00023136"/>
    </source>
</evidence>
<comment type="subcellular location">
    <subcellularLocation>
        <location evidence="1">Membrane</location>
        <topology evidence="1">Multi-pass membrane protein</topology>
    </subcellularLocation>
</comment>
<dbReference type="InterPro" id="IPR001171">
    <property type="entry name" value="ERG24_DHCR-like"/>
</dbReference>
<dbReference type="EMBL" id="CH408159">
    <property type="protein sequence ID" value="EDK40450.2"/>
    <property type="molecule type" value="Genomic_DNA"/>
</dbReference>
<dbReference type="PANTHER" id="PTHR21257:SF52">
    <property type="entry name" value="DELTA(14)-STEROL REDUCTASE TM7SF2"/>
    <property type="match status" value="1"/>
</dbReference>
<dbReference type="GeneID" id="5125515"/>
<keyword evidence="11 13" id="KW-1207">Sterol metabolism</keyword>
<keyword evidence="6 13" id="KW-1133">Transmembrane helix</keyword>
<dbReference type="GO" id="GO:0050613">
    <property type="term" value="F:Delta14-sterol reductase activity"/>
    <property type="evidence" value="ECO:0007669"/>
    <property type="project" value="TreeGrafter"/>
</dbReference>
<evidence type="ECO:0000256" key="13">
    <source>
        <dbReference type="RuleBase" id="RU369120"/>
    </source>
</evidence>
<evidence type="ECO:0000256" key="8">
    <source>
        <dbReference type="ARBA" id="ARBA00023011"/>
    </source>
</evidence>
<gene>
    <name evidence="14" type="ORF">PGUG_04548</name>
</gene>
<dbReference type="VEuPathDB" id="FungiDB:PGUG_04548"/>
<feature type="transmembrane region" description="Helical" evidence="13">
    <location>
        <begin position="383"/>
        <end position="409"/>
    </location>
</feature>
<evidence type="ECO:0000256" key="11">
    <source>
        <dbReference type="ARBA" id="ARBA00023166"/>
    </source>
</evidence>
<keyword evidence="10 13" id="KW-0472">Membrane</keyword>
<feature type="transmembrane region" description="Helical" evidence="13">
    <location>
        <begin position="282"/>
        <end position="300"/>
    </location>
</feature>
<feature type="transmembrane region" description="Helical" evidence="13">
    <location>
        <begin position="243"/>
        <end position="262"/>
    </location>
</feature>
<keyword evidence="3 13" id="KW-0444">Lipid biosynthesis</keyword>
<dbReference type="STRING" id="294746.A5DMP7"/>
<dbReference type="Proteomes" id="UP000001997">
    <property type="component" value="Unassembled WGS sequence"/>
</dbReference>
<dbReference type="Gene3D" id="1.20.120.1630">
    <property type="match status" value="1"/>
</dbReference>
<dbReference type="FunCoup" id="A5DMP7">
    <property type="interactions" value="480"/>
</dbReference>
<keyword evidence="12 13" id="KW-0753">Steroid metabolism</keyword>
<evidence type="ECO:0000256" key="1">
    <source>
        <dbReference type="ARBA" id="ARBA00004141"/>
    </source>
</evidence>
<accession>A5DMP7</accession>
<evidence type="ECO:0000256" key="3">
    <source>
        <dbReference type="ARBA" id="ARBA00022516"/>
    </source>
</evidence>
<keyword evidence="7 13" id="KW-0560">Oxidoreductase</keyword>
<dbReference type="PANTHER" id="PTHR21257">
    <property type="entry name" value="DELTA(14)-STEROL REDUCTASE"/>
    <property type="match status" value="1"/>
</dbReference>
<dbReference type="KEGG" id="pgu:PGUG_04548"/>
<dbReference type="Pfam" id="PF01222">
    <property type="entry name" value="ERG4_ERG24"/>
    <property type="match status" value="1"/>
</dbReference>
<dbReference type="PROSITE" id="PS01018">
    <property type="entry name" value="STEROL_REDUCT_2"/>
    <property type="match status" value="1"/>
</dbReference>
<evidence type="ECO:0000313" key="14">
    <source>
        <dbReference type="EMBL" id="EDK40450.2"/>
    </source>
</evidence>
<evidence type="ECO:0000256" key="2">
    <source>
        <dbReference type="ARBA" id="ARBA00005402"/>
    </source>
</evidence>
<evidence type="ECO:0000256" key="7">
    <source>
        <dbReference type="ARBA" id="ARBA00023002"/>
    </source>
</evidence>
<dbReference type="PROSITE" id="PS01017">
    <property type="entry name" value="STEROL_REDUCT_1"/>
    <property type="match status" value="1"/>
</dbReference>
<dbReference type="eggNOG" id="KOG1435">
    <property type="taxonomic scope" value="Eukaryota"/>
</dbReference>
<comment type="similarity">
    <text evidence="2 13">Belongs to the ERG4/ERG24 family.</text>
</comment>
<dbReference type="HOGENOM" id="CLU_015631_0_3_1"/>
<reference evidence="14 15" key="1">
    <citation type="journal article" date="2009" name="Nature">
        <title>Evolution of pathogenicity and sexual reproduction in eight Candida genomes.</title>
        <authorList>
            <person name="Butler G."/>
            <person name="Rasmussen M.D."/>
            <person name="Lin M.F."/>
            <person name="Santos M.A."/>
            <person name="Sakthikumar S."/>
            <person name="Munro C.A."/>
            <person name="Rheinbay E."/>
            <person name="Grabherr M."/>
            <person name="Forche A."/>
            <person name="Reedy J.L."/>
            <person name="Agrafioti I."/>
            <person name="Arnaud M.B."/>
            <person name="Bates S."/>
            <person name="Brown A.J."/>
            <person name="Brunke S."/>
            <person name="Costanzo M.C."/>
            <person name="Fitzpatrick D.A."/>
            <person name="de Groot P.W."/>
            <person name="Harris D."/>
            <person name="Hoyer L.L."/>
            <person name="Hube B."/>
            <person name="Klis F.M."/>
            <person name="Kodira C."/>
            <person name="Lennard N."/>
            <person name="Logue M.E."/>
            <person name="Martin R."/>
            <person name="Neiman A.M."/>
            <person name="Nikolaou E."/>
            <person name="Quail M.A."/>
            <person name="Quinn J."/>
            <person name="Santos M.C."/>
            <person name="Schmitzberger F.F."/>
            <person name="Sherlock G."/>
            <person name="Shah P."/>
            <person name="Silverstein K.A."/>
            <person name="Skrzypek M.S."/>
            <person name="Soll D."/>
            <person name="Staggs R."/>
            <person name="Stansfield I."/>
            <person name="Stumpf M.P."/>
            <person name="Sudbery P.E."/>
            <person name="Srikantha T."/>
            <person name="Zeng Q."/>
            <person name="Berman J."/>
            <person name="Berriman M."/>
            <person name="Heitman J."/>
            <person name="Gow N.A."/>
            <person name="Lorenz M.C."/>
            <person name="Birren B.W."/>
            <person name="Kellis M."/>
            <person name="Cuomo C.A."/>
        </authorList>
    </citation>
    <scope>NUCLEOTIDE SEQUENCE [LARGE SCALE GENOMIC DNA]</scope>
    <source>
        <strain evidence="15">ATCC 6260 / CBS 566 / DSM 6381 / JCM 1539 / NBRC 10279 / NRRL Y-324</strain>
    </source>
</reference>
<dbReference type="GO" id="GO:0005789">
    <property type="term" value="C:endoplasmic reticulum membrane"/>
    <property type="evidence" value="ECO:0007669"/>
    <property type="project" value="TreeGrafter"/>
</dbReference>
<keyword evidence="5 13" id="KW-0752">Steroid biosynthesis</keyword>
<keyword evidence="9 13" id="KW-0443">Lipid metabolism</keyword>
<sequence length="443" mass="50597">MTGSQLNPVTKHREFFGVPGALGMVLVLPMVIPLLYFVTNENYCIHGVSLDIEAIKKQIPSTWTQLSNICFHKQSWLFYLSWFSAITTLDLILPGKRMNGTQLRDGTYLTYNINGGAVSSTVVAIIAARVVSAKNYYVPELQFVYDHHLHLIAVSIIFSFAMAIFVYAGSFVPLTHENGLGTRERILSINGNSGNPIYDFFIGRELNPRIGAWDIKLFCELRPGLLLWIVIDLACIHHQYHQYGVVTDSILLVSALQAIYVIDCSFYEEGSLTMLDITTDGFGFMLSFGDLAWLPWTYSLQARFLSLPQNHVHLGWLNSMLIVALSGFGFYVYNASNNQKSEFRQGRLENMEYIKTKTGTKLLCDGWWSKAQHINYLGDWLIAWAWCFTTGFRSPISYYYVVFVGGLLIHRQMRDDVKCSAKYGEQWAEYKRRVPYKIIPYVY</sequence>
<name>A5DMP7_PICGU</name>
<dbReference type="InParanoid" id="A5DMP7"/>